<keyword evidence="1" id="KW-0732">Signal</keyword>
<dbReference type="HOGENOM" id="CLU_197720_0_0_1"/>
<evidence type="ECO:0008006" key="5">
    <source>
        <dbReference type="Google" id="ProtNLM"/>
    </source>
</evidence>
<dbReference type="OrthoDB" id="2657336at2759"/>
<keyword evidence="4" id="KW-1185">Reference proteome</keyword>
<dbReference type="Proteomes" id="UP000054018">
    <property type="component" value="Unassembled WGS sequence"/>
</dbReference>
<name>A0A0C9ZNM4_9AGAM</name>
<evidence type="ECO:0000313" key="2">
    <source>
        <dbReference type="EMBL" id="KIK18849.1"/>
    </source>
</evidence>
<sequence>MRFLSVLYLASLAALVAASPVMDTGSSSLLNEQTLLGGGDEPDDECQAYGTLCDWPAGSRGPCCPPYLCRPLTIQKTAYFVCA</sequence>
<dbReference type="AlphaFoldDB" id="A0A0C9ZNM4"/>
<reference evidence="3 4" key="1">
    <citation type="submission" date="2014-04" db="EMBL/GenBank/DDBJ databases">
        <authorList>
            <consortium name="DOE Joint Genome Institute"/>
            <person name="Kuo A."/>
            <person name="Kohler A."/>
            <person name="Costa M.D."/>
            <person name="Nagy L.G."/>
            <person name="Floudas D."/>
            <person name="Copeland A."/>
            <person name="Barry K.W."/>
            <person name="Cichocki N."/>
            <person name="Veneault-Fourrey C."/>
            <person name="LaButti K."/>
            <person name="Lindquist E.A."/>
            <person name="Lipzen A."/>
            <person name="Lundell T."/>
            <person name="Morin E."/>
            <person name="Murat C."/>
            <person name="Sun H."/>
            <person name="Tunlid A."/>
            <person name="Henrissat B."/>
            <person name="Grigoriev I.V."/>
            <person name="Hibbett D.S."/>
            <person name="Martin F."/>
            <person name="Nordberg H.P."/>
            <person name="Cantor M.N."/>
            <person name="Hua S.X."/>
        </authorList>
    </citation>
    <scope>NUCLEOTIDE SEQUENCE [LARGE SCALE GENOMIC DNA]</scope>
    <source>
        <strain evidence="3 4">441</strain>
    </source>
</reference>
<feature type="chain" id="PRO_5007394569" description="Long chronological lifespan protein 2" evidence="1">
    <location>
        <begin position="19"/>
        <end position="83"/>
    </location>
</feature>
<dbReference type="EMBL" id="KN833752">
    <property type="protein sequence ID" value="KIK21393.1"/>
    <property type="molecule type" value="Genomic_DNA"/>
</dbReference>
<feature type="signal peptide" evidence="1">
    <location>
        <begin position="1"/>
        <end position="18"/>
    </location>
</feature>
<dbReference type="EMBL" id="KN833796">
    <property type="protein sequence ID" value="KIK18849.1"/>
    <property type="molecule type" value="Genomic_DNA"/>
</dbReference>
<reference evidence="4" key="2">
    <citation type="submission" date="2015-01" db="EMBL/GenBank/DDBJ databases">
        <title>Evolutionary Origins and Diversification of the Mycorrhizal Mutualists.</title>
        <authorList>
            <consortium name="DOE Joint Genome Institute"/>
            <consortium name="Mycorrhizal Genomics Consortium"/>
            <person name="Kohler A."/>
            <person name="Kuo A."/>
            <person name="Nagy L.G."/>
            <person name="Floudas D."/>
            <person name="Copeland A."/>
            <person name="Barry K.W."/>
            <person name="Cichocki N."/>
            <person name="Veneault-Fourrey C."/>
            <person name="LaButti K."/>
            <person name="Lindquist E.A."/>
            <person name="Lipzen A."/>
            <person name="Lundell T."/>
            <person name="Morin E."/>
            <person name="Murat C."/>
            <person name="Riley R."/>
            <person name="Ohm R."/>
            <person name="Sun H."/>
            <person name="Tunlid A."/>
            <person name="Henrissat B."/>
            <person name="Grigoriev I.V."/>
            <person name="Hibbett D.S."/>
            <person name="Martin F."/>
        </authorList>
    </citation>
    <scope>NUCLEOTIDE SEQUENCE [LARGE SCALE GENOMIC DNA]</scope>
    <source>
        <strain evidence="4">441</strain>
    </source>
</reference>
<organism evidence="3 4">
    <name type="scientific">Pisolithus microcarpus 441</name>
    <dbReference type="NCBI Taxonomy" id="765257"/>
    <lineage>
        <taxon>Eukaryota</taxon>
        <taxon>Fungi</taxon>
        <taxon>Dikarya</taxon>
        <taxon>Basidiomycota</taxon>
        <taxon>Agaricomycotina</taxon>
        <taxon>Agaricomycetes</taxon>
        <taxon>Agaricomycetidae</taxon>
        <taxon>Boletales</taxon>
        <taxon>Sclerodermatineae</taxon>
        <taxon>Pisolithaceae</taxon>
        <taxon>Pisolithus</taxon>
    </lineage>
</organism>
<evidence type="ECO:0000313" key="4">
    <source>
        <dbReference type="Proteomes" id="UP000054018"/>
    </source>
</evidence>
<accession>A0A0C9ZNM4</accession>
<gene>
    <name evidence="3" type="ORF">PISMIDRAFT_681310</name>
    <name evidence="2" type="ORF">PISMIDRAFT_683914</name>
</gene>
<reference evidence="3" key="3">
    <citation type="submission" date="2015-02" db="EMBL/GenBank/DDBJ databases">
        <title>Evolutionary Origins and Diversification of the Mycorrhizal Mutualists.</title>
        <authorList>
            <consortium name="DOE Joint Genome Institute"/>
            <consortium name="Mycorrhizal Genomics Consortium"/>
            <person name="Kohler A."/>
            <person name="Kuo A."/>
            <person name="Nagy L.G."/>
            <person name="Floudas D."/>
            <person name="Copeland A."/>
            <person name="Barry K.W."/>
            <person name="Cichocki N."/>
            <person name="Veneault-Fourrey C."/>
            <person name="LaButti K."/>
            <person name="Lindquist E.A."/>
            <person name="Lipzen A."/>
            <person name="Lundell T."/>
            <person name="Morin E."/>
            <person name="Murat C."/>
            <person name="Riley R."/>
            <person name="Ohm R."/>
            <person name="Sun H."/>
            <person name="Tunlid A."/>
            <person name="Henrissat B."/>
            <person name="Grigoriev I.V."/>
            <person name="Hibbett D.S."/>
            <person name="Martin F."/>
        </authorList>
    </citation>
    <scope>NUCLEOTIDE SEQUENCE</scope>
    <source>
        <strain evidence="3 4">441</strain>
    </source>
</reference>
<evidence type="ECO:0000256" key="1">
    <source>
        <dbReference type="SAM" id="SignalP"/>
    </source>
</evidence>
<protein>
    <recommendedName>
        <fullName evidence="5">Long chronological lifespan protein 2</fullName>
    </recommendedName>
</protein>
<proteinExistence type="predicted"/>
<evidence type="ECO:0000313" key="3">
    <source>
        <dbReference type="EMBL" id="KIK21393.1"/>
    </source>
</evidence>